<accession>C8W6Q6</accession>
<organism evidence="4 5">
    <name type="scientific">Desulfofarcimen acetoxidans (strain ATCC 49208 / DSM 771 / KCTC 5769 / VKM B-1644 / 5575)</name>
    <name type="common">Desulfotomaculum acetoxidans</name>
    <dbReference type="NCBI Taxonomy" id="485916"/>
    <lineage>
        <taxon>Bacteria</taxon>
        <taxon>Bacillati</taxon>
        <taxon>Bacillota</taxon>
        <taxon>Clostridia</taxon>
        <taxon>Eubacteriales</taxon>
        <taxon>Peptococcaceae</taxon>
        <taxon>Desulfofarcimen</taxon>
    </lineage>
</organism>
<dbReference type="Pfam" id="PF03459">
    <property type="entry name" value="TOBE"/>
    <property type="match status" value="1"/>
</dbReference>
<dbReference type="Proteomes" id="UP000002217">
    <property type="component" value="Chromosome"/>
</dbReference>
<proteinExistence type="predicted"/>
<evidence type="ECO:0000313" key="4">
    <source>
        <dbReference type="EMBL" id="ACV64165.1"/>
    </source>
</evidence>
<protein>
    <submittedName>
        <fullName evidence="4">TOBE domain protein</fullName>
    </submittedName>
</protein>
<dbReference type="KEGG" id="dae:Dtox_3442"/>
<dbReference type="HOGENOM" id="CLU_118993_1_3_9"/>
<keyword evidence="5" id="KW-1185">Reference proteome</keyword>
<dbReference type="PROSITE" id="PS51866">
    <property type="entry name" value="MOP"/>
    <property type="match status" value="1"/>
</dbReference>
<dbReference type="OrthoDB" id="122515at2"/>
<keyword evidence="1 2" id="KW-0500">Molybdenum</keyword>
<evidence type="ECO:0000256" key="2">
    <source>
        <dbReference type="PROSITE-ProRule" id="PRU01213"/>
    </source>
</evidence>
<dbReference type="NCBIfam" id="TIGR00638">
    <property type="entry name" value="Mop"/>
    <property type="match status" value="1"/>
</dbReference>
<dbReference type="GO" id="GO:0015689">
    <property type="term" value="P:molybdate ion transport"/>
    <property type="evidence" value="ECO:0007669"/>
    <property type="project" value="InterPro"/>
</dbReference>
<dbReference type="SUPFAM" id="SSF50331">
    <property type="entry name" value="MOP-like"/>
    <property type="match status" value="1"/>
</dbReference>
<dbReference type="eggNOG" id="COG3585">
    <property type="taxonomic scope" value="Bacteria"/>
</dbReference>
<reference evidence="4 5" key="1">
    <citation type="journal article" date="2009" name="Stand. Genomic Sci.">
        <title>Complete genome sequence of Desulfotomaculum acetoxidans type strain (5575).</title>
        <authorList>
            <person name="Spring S."/>
            <person name="Lapidus A."/>
            <person name="Schroder M."/>
            <person name="Gleim D."/>
            <person name="Sims D."/>
            <person name="Meincke L."/>
            <person name="Glavina Del Rio T."/>
            <person name="Tice H."/>
            <person name="Copeland A."/>
            <person name="Cheng J.F."/>
            <person name="Lucas S."/>
            <person name="Chen F."/>
            <person name="Nolan M."/>
            <person name="Bruce D."/>
            <person name="Goodwin L."/>
            <person name="Pitluck S."/>
            <person name="Ivanova N."/>
            <person name="Mavromatis K."/>
            <person name="Mikhailova N."/>
            <person name="Pati A."/>
            <person name="Chen A."/>
            <person name="Palaniappan K."/>
            <person name="Land M."/>
            <person name="Hauser L."/>
            <person name="Chang Y.J."/>
            <person name="Jeffries C.D."/>
            <person name="Chain P."/>
            <person name="Saunders E."/>
            <person name="Brettin T."/>
            <person name="Detter J.C."/>
            <person name="Goker M."/>
            <person name="Bristow J."/>
            <person name="Eisen J.A."/>
            <person name="Markowitz V."/>
            <person name="Hugenholtz P."/>
            <person name="Kyrpides N.C."/>
            <person name="Klenk H.P."/>
            <person name="Han C."/>
        </authorList>
    </citation>
    <scope>NUCLEOTIDE SEQUENCE [LARGE SCALE GENOMIC DNA]</scope>
    <source>
        <strain evidence="5">ATCC 49208 / DSM 771 / VKM B-1644</strain>
    </source>
</reference>
<dbReference type="STRING" id="485916.Dtox_3442"/>
<dbReference type="InterPro" id="IPR005116">
    <property type="entry name" value="Transp-assoc_OB_typ1"/>
</dbReference>
<dbReference type="RefSeq" id="WP_015758855.1">
    <property type="nucleotide sequence ID" value="NC_013216.1"/>
</dbReference>
<dbReference type="AlphaFoldDB" id="C8W6Q6"/>
<sequence>MELSVRNQLKAKVKNVKSNDVSSEVVLDVGGQEMCAVITTGSVKRLGLKVGDDVFALVKATSVMIMK</sequence>
<feature type="domain" description="Mop" evidence="3">
    <location>
        <begin position="2"/>
        <end position="67"/>
    </location>
</feature>
<evidence type="ECO:0000259" key="3">
    <source>
        <dbReference type="PROSITE" id="PS51866"/>
    </source>
</evidence>
<dbReference type="InterPro" id="IPR008995">
    <property type="entry name" value="Mo/tungstate-bd_C_term_dom"/>
</dbReference>
<name>C8W6Q6_DESAS</name>
<dbReference type="Gene3D" id="2.40.50.100">
    <property type="match status" value="1"/>
</dbReference>
<evidence type="ECO:0000313" key="5">
    <source>
        <dbReference type="Proteomes" id="UP000002217"/>
    </source>
</evidence>
<evidence type="ECO:0000256" key="1">
    <source>
        <dbReference type="ARBA" id="ARBA00022505"/>
    </source>
</evidence>
<dbReference type="EMBL" id="CP001720">
    <property type="protein sequence ID" value="ACV64165.1"/>
    <property type="molecule type" value="Genomic_DNA"/>
</dbReference>
<dbReference type="InterPro" id="IPR004606">
    <property type="entry name" value="Mop_domain"/>
</dbReference>
<gene>
    <name evidence="4" type="ordered locus">Dtox_3442</name>
</gene>